<feature type="region of interest" description="Disordered" evidence="1">
    <location>
        <begin position="1"/>
        <end position="46"/>
    </location>
</feature>
<accession>A0A8J2NSL3</accession>
<organism evidence="2 3">
    <name type="scientific">Allacma fusca</name>
    <dbReference type="NCBI Taxonomy" id="39272"/>
    <lineage>
        <taxon>Eukaryota</taxon>
        <taxon>Metazoa</taxon>
        <taxon>Ecdysozoa</taxon>
        <taxon>Arthropoda</taxon>
        <taxon>Hexapoda</taxon>
        <taxon>Collembola</taxon>
        <taxon>Symphypleona</taxon>
        <taxon>Sminthuridae</taxon>
        <taxon>Allacma</taxon>
    </lineage>
</organism>
<feature type="non-terminal residue" evidence="2">
    <location>
        <position position="46"/>
    </location>
</feature>
<evidence type="ECO:0000313" key="2">
    <source>
        <dbReference type="EMBL" id="CAG7719583.1"/>
    </source>
</evidence>
<evidence type="ECO:0000256" key="1">
    <source>
        <dbReference type="SAM" id="MobiDB-lite"/>
    </source>
</evidence>
<keyword evidence="3" id="KW-1185">Reference proteome</keyword>
<protein>
    <submittedName>
        <fullName evidence="2">Uncharacterized protein</fullName>
    </submittedName>
</protein>
<dbReference type="Proteomes" id="UP000708208">
    <property type="component" value="Unassembled WGS sequence"/>
</dbReference>
<evidence type="ECO:0000313" key="3">
    <source>
        <dbReference type="Proteomes" id="UP000708208"/>
    </source>
</evidence>
<dbReference type="EMBL" id="CAJVCH010062623">
    <property type="protein sequence ID" value="CAG7719583.1"/>
    <property type="molecule type" value="Genomic_DNA"/>
</dbReference>
<feature type="compositionally biased region" description="Polar residues" evidence="1">
    <location>
        <begin position="1"/>
        <end position="10"/>
    </location>
</feature>
<dbReference type="AlphaFoldDB" id="A0A8J2NSL3"/>
<name>A0A8J2NSL3_9HEXA</name>
<gene>
    <name evidence="2" type="ORF">AFUS01_LOCUS8902</name>
</gene>
<feature type="non-terminal residue" evidence="2">
    <location>
        <position position="1"/>
    </location>
</feature>
<feature type="compositionally biased region" description="Polar residues" evidence="1">
    <location>
        <begin position="37"/>
        <end position="46"/>
    </location>
</feature>
<feature type="compositionally biased region" description="Low complexity" evidence="1">
    <location>
        <begin position="18"/>
        <end position="36"/>
    </location>
</feature>
<reference evidence="2" key="1">
    <citation type="submission" date="2021-06" db="EMBL/GenBank/DDBJ databases">
        <authorList>
            <person name="Hodson N. C."/>
            <person name="Mongue J. A."/>
            <person name="Jaron S. K."/>
        </authorList>
    </citation>
    <scope>NUCLEOTIDE SEQUENCE</scope>
</reference>
<proteinExistence type="predicted"/>
<sequence>MDTDVANGQTEGKKMELNGNGNFNSNNSNCSVNGCSHTDQPMENVN</sequence>
<comment type="caution">
    <text evidence="2">The sequence shown here is derived from an EMBL/GenBank/DDBJ whole genome shotgun (WGS) entry which is preliminary data.</text>
</comment>